<organism evidence="1 2">
    <name type="scientific">Eumeta variegata</name>
    <name type="common">Bagworm moth</name>
    <name type="synonym">Eumeta japonica</name>
    <dbReference type="NCBI Taxonomy" id="151549"/>
    <lineage>
        <taxon>Eukaryota</taxon>
        <taxon>Metazoa</taxon>
        <taxon>Ecdysozoa</taxon>
        <taxon>Arthropoda</taxon>
        <taxon>Hexapoda</taxon>
        <taxon>Insecta</taxon>
        <taxon>Pterygota</taxon>
        <taxon>Neoptera</taxon>
        <taxon>Endopterygota</taxon>
        <taxon>Lepidoptera</taxon>
        <taxon>Glossata</taxon>
        <taxon>Ditrysia</taxon>
        <taxon>Tineoidea</taxon>
        <taxon>Psychidae</taxon>
        <taxon>Oiketicinae</taxon>
        <taxon>Eumeta</taxon>
    </lineage>
</organism>
<sequence>MDYYRDDDSADEKLSLSFLGTAVTTLSAVRCGGGSAPVPLSDECRQVVILARTVMCLSNESFINMEDLDGFDVFCKK</sequence>
<comment type="caution">
    <text evidence="1">The sequence shown here is derived from an EMBL/GenBank/DDBJ whole genome shotgun (WGS) entry which is preliminary data.</text>
</comment>
<reference evidence="1 2" key="1">
    <citation type="journal article" date="2019" name="Commun. Biol.">
        <title>The bagworm genome reveals a unique fibroin gene that provides high tensile strength.</title>
        <authorList>
            <person name="Kono N."/>
            <person name="Nakamura H."/>
            <person name="Ohtoshi R."/>
            <person name="Tomita M."/>
            <person name="Numata K."/>
            <person name="Arakawa K."/>
        </authorList>
    </citation>
    <scope>NUCLEOTIDE SEQUENCE [LARGE SCALE GENOMIC DNA]</scope>
</reference>
<evidence type="ECO:0000313" key="1">
    <source>
        <dbReference type="EMBL" id="GBP01100.1"/>
    </source>
</evidence>
<gene>
    <name evidence="1" type="ORF">EVAR_2353_1</name>
</gene>
<proteinExistence type="predicted"/>
<evidence type="ECO:0000313" key="2">
    <source>
        <dbReference type="Proteomes" id="UP000299102"/>
    </source>
</evidence>
<accession>A0A4C1SIZ2</accession>
<dbReference type="EMBL" id="BGZK01000007">
    <property type="protein sequence ID" value="GBP01100.1"/>
    <property type="molecule type" value="Genomic_DNA"/>
</dbReference>
<dbReference type="AlphaFoldDB" id="A0A4C1SIZ2"/>
<name>A0A4C1SIZ2_EUMVA</name>
<keyword evidence="2" id="KW-1185">Reference proteome</keyword>
<dbReference type="Proteomes" id="UP000299102">
    <property type="component" value="Unassembled WGS sequence"/>
</dbReference>
<protein>
    <submittedName>
        <fullName evidence="1">Uncharacterized protein</fullName>
    </submittedName>
</protein>